<dbReference type="Proteomes" id="UP001153678">
    <property type="component" value="Unassembled WGS sequence"/>
</dbReference>
<evidence type="ECO:0000313" key="2">
    <source>
        <dbReference type="Proteomes" id="UP001153678"/>
    </source>
</evidence>
<feature type="non-terminal residue" evidence="1">
    <location>
        <position position="326"/>
    </location>
</feature>
<name>A0A9W4T461_9GLOM</name>
<dbReference type="EMBL" id="CAMKVN010008181">
    <property type="protein sequence ID" value="CAI2192273.1"/>
    <property type="molecule type" value="Genomic_DNA"/>
</dbReference>
<comment type="caution">
    <text evidence="1">The sequence shown here is derived from an EMBL/GenBank/DDBJ whole genome shotgun (WGS) entry which is preliminary data.</text>
</comment>
<dbReference type="OrthoDB" id="2424486at2759"/>
<dbReference type="AlphaFoldDB" id="A0A9W4T461"/>
<gene>
    <name evidence="1" type="ORF">FWILDA_LOCUS15495</name>
</gene>
<reference evidence="1" key="1">
    <citation type="submission" date="2022-08" db="EMBL/GenBank/DDBJ databases">
        <authorList>
            <person name="Kallberg Y."/>
            <person name="Tangrot J."/>
            <person name="Rosling A."/>
        </authorList>
    </citation>
    <scope>NUCLEOTIDE SEQUENCE</scope>
    <source>
        <strain evidence="1">Wild A</strain>
    </source>
</reference>
<proteinExistence type="predicted"/>
<keyword evidence="2" id="KW-1185">Reference proteome</keyword>
<protein>
    <submittedName>
        <fullName evidence="1">17424_t:CDS:1</fullName>
    </submittedName>
</protein>
<sequence>GGGSTLGEPCKMMETTDYVSKNGSSTSGGRSGFENNSDIKGRKVIKVSSGVSVECEGHFQRFTIRVHFHANIHNDDDSNRMLFIDADITECRAGALLNQNWKQLSSFGRGYFLESATISFSPITDATNNRSALYEREYYFPKVKNHIVKSLVGTEKQGNLDLGTSSKVGFLMKKSESTKTMSDEWHLKTWGCGTTGDHWMYKRRSTDQILEIEPRNHISKWLICEKICGFRVIITQVLHFNFTVAGALNKVVDFKPKLVMCPKVSHTLEIDFNGLEDFNEKFMSLERFRRSEDLILTVNNNTCTNVTDKTDSGFVNIERSFYNEKS</sequence>
<evidence type="ECO:0000313" key="1">
    <source>
        <dbReference type="EMBL" id="CAI2192273.1"/>
    </source>
</evidence>
<organism evidence="1 2">
    <name type="scientific">Funneliformis geosporum</name>
    <dbReference type="NCBI Taxonomy" id="1117311"/>
    <lineage>
        <taxon>Eukaryota</taxon>
        <taxon>Fungi</taxon>
        <taxon>Fungi incertae sedis</taxon>
        <taxon>Mucoromycota</taxon>
        <taxon>Glomeromycotina</taxon>
        <taxon>Glomeromycetes</taxon>
        <taxon>Glomerales</taxon>
        <taxon>Glomeraceae</taxon>
        <taxon>Funneliformis</taxon>
    </lineage>
</organism>
<accession>A0A9W4T461</accession>